<dbReference type="OrthoDB" id="2498029at2759"/>
<dbReference type="AlphaFoldDB" id="A0A5N7CRZ0"/>
<accession>A0A5N7CRZ0</accession>
<gene>
    <name evidence="3" type="ORF">BDV23DRAFT_168159</name>
</gene>
<organism evidence="3">
    <name type="scientific">Petromyces alliaceus</name>
    <name type="common">Aspergillus alliaceus</name>
    <dbReference type="NCBI Taxonomy" id="209559"/>
    <lineage>
        <taxon>Eukaryota</taxon>
        <taxon>Fungi</taxon>
        <taxon>Dikarya</taxon>
        <taxon>Ascomycota</taxon>
        <taxon>Pezizomycotina</taxon>
        <taxon>Eurotiomycetes</taxon>
        <taxon>Eurotiomycetidae</taxon>
        <taxon>Eurotiales</taxon>
        <taxon>Aspergillaceae</taxon>
        <taxon>Aspergillus</taxon>
        <taxon>Aspergillus subgen. Circumdati</taxon>
    </lineage>
</organism>
<reference evidence="3" key="1">
    <citation type="submission" date="2019-04" db="EMBL/GenBank/DDBJ databases">
        <title>Friends and foes A comparative genomics studyof 23 Aspergillus species from section Flavi.</title>
        <authorList>
            <consortium name="DOE Joint Genome Institute"/>
            <person name="Kjaerbolling I."/>
            <person name="Vesth T."/>
            <person name="Frisvad J.C."/>
            <person name="Nybo J.L."/>
            <person name="Theobald S."/>
            <person name="Kildgaard S."/>
            <person name="Isbrandt T."/>
            <person name="Kuo A."/>
            <person name="Sato A."/>
            <person name="Lyhne E.K."/>
            <person name="Kogle M.E."/>
            <person name="Wiebenga A."/>
            <person name="Kun R.S."/>
            <person name="Lubbers R.J."/>
            <person name="Makela M.R."/>
            <person name="Barry K."/>
            <person name="Chovatia M."/>
            <person name="Clum A."/>
            <person name="Daum C."/>
            <person name="Haridas S."/>
            <person name="He G."/>
            <person name="LaButti K."/>
            <person name="Lipzen A."/>
            <person name="Mondo S."/>
            <person name="Riley R."/>
            <person name="Salamov A."/>
            <person name="Simmons B.A."/>
            <person name="Magnuson J.K."/>
            <person name="Henrissat B."/>
            <person name="Mortensen U.H."/>
            <person name="Larsen T.O."/>
            <person name="Devries R.P."/>
            <person name="Grigoriev I.V."/>
            <person name="Machida M."/>
            <person name="Baker S.E."/>
            <person name="Andersen M.R."/>
        </authorList>
    </citation>
    <scope>NUCLEOTIDE SEQUENCE [LARGE SCALE GENOMIC DNA]</scope>
    <source>
        <strain evidence="3">IBT 14317</strain>
    </source>
</reference>
<dbReference type="Proteomes" id="UP000326877">
    <property type="component" value="Unassembled WGS sequence"/>
</dbReference>
<name>A0A5N7CRZ0_PETAA</name>
<dbReference type="SUPFAM" id="SSF53474">
    <property type="entry name" value="alpha/beta-Hydrolases"/>
    <property type="match status" value="1"/>
</dbReference>
<dbReference type="InterPro" id="IPR000383">
    <property type="entry name" value="Xaa-Pro-like_dom"/>
</dbReference>
<evidence type="ECO:0000256" key="1">
    <source>
        <dbReference type="ARBA" id="ARBA00022801"/>
    </source>
</evidence>
<dbReference type="PANTHER" id="PTHR22946">
    <property type="entry name" value="DIENELACTONE HYDROLASE DOMAIN-CONTAINING PROTEIN-RELATED"/>
    <property type="match status" value="1"/>
</dbReference>
<dbReference type="GO" id="GO:0016788">
    <property type="term" value="F:hydrolase activity, acting on ester bonds"/>
    <property type="evidence" value="ECO:0007669"/>
    <property type="project" value="UniProtKB-ARBA"/>
</dbReference>
<evidence type="ECO:0000313" key="3">
    <source>
        <dbReference type="EMBL" id="KAE8396343.1"/>
    </source>
</evidence>
<evidence type="ECO:0000259" key="2">
    <source>
        <dbReference type="Pfam" id="PF02129"/>
    </source>
</evidence>
<dbReference type="PANTHER" id="PTHR22946:SF9">
    <property type="entry name" value="POLYKETIDE TRANSFERASE AF380"/>
    <property type="match status" value="1"/>
</dbReference>
<dbReference type="Gene3D" id="3.40.50.1820">
    <property type="entry name" value="alpha/beta hydrolase"/>
    <property type="match status" value="1"/>
</dbReference>
<dbReference type="Pfam" id="PF02129">
    <property type="entry name" value="Peptidase_S15"/>
    <property type="match status" value="1"/>
</dbReference>
<dbReference type="InterPro" id="IPR029058">
    <property type="entry name" value="AB_hydrolase_fold"/>
</dbReference>
<proteinExistence type="predicted"/>
<dbReference type="InterPro" id="IPR050261">
    <property type="entry name" value="FrsA_esterase"/>
</dbReference>
<keyword evidence="1 3" id="KW-0378">Hydrolase</keyword>
<protein>
    <submittedName>
        <fullName evidence="3">Alpha/Beta hydrolase protein</fullName>
    </submittedName>
</protein>
<dbReference type="EMBL" id="ML735215">
    <property type="protein sequence ID" value="KAE8396343.1"/>
    <property type="molecule type" value="Genomic_DNA"/>
</dbReference>
<feature type="domain" description="Xaa-Pro dipeptidyl-peptidase-like" evidence="2">
    <location>
        <begin position="61"/>
        <end position="153"/>
    </location>
</feature>
<sequence>MADAGIKRRLDIQIASSEDLMCGWLYPSQTFTASNPGAAIILAHGLGGTKELKLDVYADKFNQMGYTCVVFDYRCNGASEGLPRGLIDWNQQQDDWRSAIKYTRQLENVDPDQVGIFGTSFSGGHVMQIAATDKRIRAVISQCPFTDGWQSSLCASTTTIPKLAGLGFLDLLFGTDKHPINVSLFGKPGEAAFLNAPDVLSTFMPLVPEGFPFQKKAPARLALKLPFLRPGSYASTIECPILFAICGNDSVAPADVTMAYAKETPKGVIKWYENVGHFEIYYGEPFEVALRDYKAFLQEYLPIKGQGEA</sequence>